<evidence type="ECO:0000256" key="1">
    <source>
        <dbReference type="ARBA" id="ARBA00004141"/>
    </source>
</evidence>
<accession>A0A9P5VBC7</accession>
<reference evidence="7" key="1">
    <citation type="journal article" date="2020" name="Fungal Divers.">
        <title>Resolving the Mortierellaceae phylogeny through synthesis of multi-gene phylogenetics and phylogenomics.</title>
        <authorList>
            <person name="Vandepol N."/>
            <person name="Liber J."/>
            <person name="Desiro A."/>
            <person name="Na H."/>
            <person name="Kennedy M."/>
            <person name="Barry K."/>
            <person name="Grigoriev I.V."/>
            <person name="Miller A.N."/>
            <person name="O'Donnell K."/>
            <person name="Stajich J.E."/>
            <person name="Bonito G."/>
        </authorList>
    </citation>
    <scope>NUCLEOTIDE SEQUENCE</scope>
    <source>
        <strain evidence="7">NRRL 6426</strain>
    </source>
</reference>
<keyword evidence="5" id="KW-0808">Transferase</keyword>
<evidence type="ECO:0000256" key="4">
    <source>
        <dbReference type="ARBA" id="ARBA00023136"/>
    </source>
</evidence>
<keyword evidence="8" id="KW-1185">Reference proteome</keyword>
<dbReference type="PANTHER" id="PTHR12714:SF24">
    <property type="entry name" value="SLR1182 PROTEIN"/>
    <property type="match status" value="1"/>
</dbReference>
<sequence>MLAKAVCLVAAMVSSALCVKPPSSSKTVDPKKEQKVVSEVKLLTVYANKFPIVFISITVLETALYLALMINSSGYSSGGVANGILKGSNSLLLHDQVILQEMAVLKTWQKVATVFCLLGYALRKWSFVTLDRFFTYQLAIRTGHKLVQTGPYSYLRHPSYTGAILNGICFNVLLFHQGLWTVFNLLVSRVASAVLQTKVAVPTSVLGVPTEYWAMLVYGLMVVSGTAYRVRNEEAMLKSHFGKEWDAYASKRWRFIPFVY</sequence>
<keyword evidence="5" id="KW-0949">S-adenosyl-L-methionine</keyword>
<gene>
    <name evidence="7" type="ORF">BG015_007348</name>
</gene>
<keyword evidence="5" id="KW-0489">Methyltransferase</keyword>
<name>A0A9P5VBC7_9FUNG</name>
<proteinExistence type="inferred from homology"/>
<protein>
    <recommendedName>
        <fullName evidence="5">Protein-S-isoprenylcysteine O-methyltransferase</fullName>
        <ecNumber evidence="5">2.1.1.100</ecNumber>
    </recommendedName>
</protein>
<evidence type="ECO:0000256" key="6">
    <source>
        <dbReference type="SAM" id="SignalP"/>
    </source>
</evidence>
<dbReference type="EMBL" id="JAAAUQ010000378">
    <property type="protein sequence ID" value="KAF9150825.1"/>
    <property type="molecule type" value="Genomic_DNA"/>
</dbReference>
<dbReference type="Proteomes" id="UP000748756">
    <property type="component" value="Unassembled WGS sequence"/>
</dbReference>
<dbReference type="GO" id="GO:0032259">
    <property type="term" value="P:methylation"/>
    <property type="evidence" value="ECO:0007669"/>
    <property type="project" value="UniProtKB-KW"/>
</dbReference>
<evidence type="ECO:0000256" key="3">
    <source>
        <dbReference type="ARBA" id="ARBA00022989"/>
    </source>
</evidence>
<feature type="chain" id="PRO_5040372780" description="Protein-S-isoprenylcysteine O-methyltransferase" evidence="6">
    <location>
        <begin position="19"/>
        <end position="260"/>
    </location>
</feature>
<dbReference type="AlphaFoldDB" id="A0A9P5VBC7"/>
<keyword evidence="5" id="KW-0256">Endoplasmic reticulum</keyword>
<keyword evidence="4" id="KW-0472">Membrane</keyword>
<dbReference type="EC" id="2.1.1.100" evidence="5"/>
<comment type="similarity">
    <text evidence="5">Belongs to the class VI-like SAM-binding methyltransferase superfamily. Isoprenylcysteine carboxyl methyltransferase family.</text>
</comment>
<evidence type="ECO:0000313" key="8">
    <source>
        <dbReference type="Proteomes" id="UP000748756"/>
    </source>
</evidence>
<comment type="catalytic activity">
    <reaction evidence="5">
        <text>[protein]-C-terminal S-[(2E,6E)-farnesyl]-L-cysteine + S-adenosyl-L-methionine = [protein]-C-terminal S-[(2E,6E)-farnesyl]-L-cysteine methyl ester + S-adenosyl-L-homocysteine</text>
        <dbReference type="Rhea" id="RHEA:21672"/>
        <dbReference type="Rhea" id="RHEA-COMP:12125"/>
        <dbReference type="Rhea" id="RHEA-COMP:12126"/>
        <dbReference type="ChEBI" id="CHEBI:57856"/>
        <dbReference type="ChEBI" id="CHEBI:59789"/>
        <dbReference type="ChEBI" id="CHEBI:90510"/>
        <dbReference type="ChEBI" id="CHEBI:90511"/>
        <dbReference type="EC" id="2.1.1.100"/>
    </reaction>
</comment>
<evidence type="ECO:0000256" key="5">
    <source>
        <dbReference type="RuleBase" id="RU362022"/>
    </source>
</evidence>
<dbReference type="Gene3D" id="1.20.120.1630">
    <property type="match status" value="1"/>
</dbReference>
<dbReference type="Pfam" id="PF04140">
    <property type="entry name" value="ICMT"/>
    <property type="match status" value="1"/>
</dbReference>
<evidence type="ECO:0000313" key="7">
    <source>
        <dbReference type="EMBL" id="KAF9150825.1"/>
    </source>
</evidence>
<dbReference type="PANTHER" id="PTHR12714">
    <property type="entry name" value="PROTEIN-S ISOPRENYLCYSTEINE O-METHYLTRANSFERASE"/>
    <property type="match status" value="1"/>
</dbReference>
<keyword evidence="2" id="KW-0812">Transmembrane</keyword>
<keyword evidence="6" id="KW-0732">Signal</keyword>
<comment type="subcellular location">
    <subcellularLocation>
        <location evidence="5">Endoplasmic reticulum membrane</location>
        <topology evidence="5">Multi-pass membrane protein</topology>
    </subcellularLocation>
    <subcellularLocation>
        <location evidence="1">Membrane</location>
        <topology evidence="1">Multi-pass membrane protein</topology>
    </subcellularLocation>
</comment>
<feature type="signal peptide" evidence="6">
    <location>
        <begin position="1"/>
        <end position="18"/>
    </location>
</feature>
<dbReference type="GO" id="GO:0004671">
    <property type="term" value="F:protein C-terminal S-isoprenylcysteine carboxyl O-methyltransferase activity"/>
    <property type="evidence" value="ECO:0007669"/>
    <property type="project" value="UniProtKB-EC"/>
</dbReference>
<evidence type="ECO:0000256" key="2">
    <source>
        <dbReference type="ARBA" id="ARBA00022692"/>
    </source>
</evidence>
<keyword evidence="3" id="KW-1133">Transmembrane helix</keyword>
<dbReference type="OrthoDB" id="422086at2759"/>
<comment type="caution">
    <text evidence="7">The sequence shown here is derived from an EMBL/GenBank/DDBJ whole genome shotgun (WGS) entry which is preliminary data.</text>
</comment>
<dbReference type="InterPro" id="IPR007269">
    <property type="entry name" value="ICMT_MeTrfase"/>
</dbReference>
<organism evidence="7 8">
    <name type="scientific">Linnemannia schmuckeri</name>
    <dbReference type="NCBI Taxonomy" id="64567"/>
    <lineage>
        <taxon>Eukaryota</taxon>
        <taxon>Fungi</taxon>
        <taxon>Fungi incertae sedis</taxon>
        <taxon>Mucoromycota</taxon>
        <taxon>Mortierellomycotina</taxon>
        <taxon>Mortierellomycetes</taxon>
        <taxon>Mortierellales</taxon>
        <taxon>Mortierellaceae</taxon>
        <taxon>Linnemannia</taxon>
    </lineage>
</organism>
<dbReference type="GO" id="GO:0005789">
    <property type="term" value="C:endoplasmic reticulum membrane"/>
    <property type="evidence" value="ECO:0007669"/>
    <property type="project" value="UniProtKB-SubCell"/>
</dbReference>